<sequence length="1214" mass="138795">MLQENQNPQQLNDDKQMLIHSMAKLLEHIYKNKEHQEEIFYSFLEDDLQKLLQNMEDSNIKLRKVSARFLCELLHNSVENQHRFCNLLDITTISGGICINQIPSSFVDILRQNPTLFDIVQSKQNFIQENMKEQPNSERPLCWYITLQQLYTQDVEPQFFYKKNNQQIDDIINDFLDPETTIFGISIFNNQCPPPSSSSRNSFCANNLLEDNSVNQITPLPHSNSTKNMSNLNKSIEVNTFKRTETHEKSPIKYASPHNFKKYSDGNFMNQVRNSLQVQNLQGLAIYDQKRCSMDQFGLQSEQSLVSQSLNFKLDCNFHSFNKFRSSLSPKNNNLSVNNSQLSQLNNQSLLANKQQTKFVSQNGDKQAAFYDYNFIPHQQINLLEGIDNLNSHRNKQQQQELSASVSNSKQLISQSKQTKHFSIQNEYQQQNGQEMLGSQRDLQFQSLLESNQFQQSTNYRNSQINSESQFQQPESLFQSILTQKESISHQTSVNSIQKGNEFTSNSQLNLKYNQQQNQSKEQNENAYRGYSPQFKNSSNKVNKYFISPDQRSNQPKKTNSSISKDHNYEQKAHNNSVSNSTNQQNIISHNQPNSLYTQNFYSINSQQQHHHNHLSTHQYTSKSVAGKASNNYGSGNINNQTNYSKQQTTTQGLQQTKNGAQKQNDDPSNFLVSSKNGSINSPNQNEQGLNIFTNSQSQHTYTKSKINEQQNRLQTSKQASLVSYKQLSNNASNNDSTYLKSVTGYNNSIQGSFVKDLYNMNEAYQKTETNNVDKNEYQFQEKETQQLIPNLSQFRTSLDSQINIYSSIISNSSNNEIRLSLQKSPIQTKPRRTSNGQTSIQLELTDLDSNHIKKTSKLQDNRVLQQKNEILSSNDISSSQIKNNLQMSQSTRETTNPSSSFQLNLHRGTATNNTDFSSKNQLSQFKNLILNQNVNNDQKEQQNLNQKGNLYSNCKSTSSNINTQDKKKVLNNGLTTSQDHFSLKKITQSITSASPKLNLVISPRHISSQSVKENQIQNDSKTNQLTNQQTNSVSTSNNSNSQNAQNQGLKQTVVNSNNSNNLEILQSRKSHDLWMMNYIIQSSKRKNSYDITKTGGQTINNLASQSKGIQNQNNNNGINDKQQNKTYTNNKIEQNSNKNNEINQNTSSKVDYLKKNTYLNTKTNEKGLQINTQARAVSPSANLVSQTSKYQKSTTLKEDFKSPQQSIRKKMIM</sequence>
<gene>
    <name evidence="3" type="ORF">TTHERM_00569300</name>
</gene>
<dbReference type="GeneID" id="7823947"/>
<accession>Q24I44</accession>
<evidence type="ECO:0000313" key="3">
    <source>
        <dbReference type="EMBL" id="EAS07394.1"/>
    </source>
</evidence>
<feature type="compositionally biased region" description="Low complexity" evidence="2">
    <location>
        <begin position="1021"/>
        <end position="1048"/>
    </location>
</feature>
<feature type="compositionally biased region" description="Polar residues" evidence="2">
    <location>
        <begin position="620"/>
        <end position="646"/>
    </location>
</feature>
<dbReference type="KEGG" id="tet:TTHERM_00569300"/>
<evidence type="ECO:0000313" key="4">
    <source>
        <dbReference type="Proteomes" id="UP000009168"/>
    </source>
</evidence>
<feature type="compositionally biased region" description="Polar residues" evidence="2">
    <location>
        <begin position="658"/>
        <end position="690"/>
    </location>
</feature>
<keyword evidence="4" id="KW-1185">Reference proteome</keyword>
<feature type="compositionally biased region" description="Low complexity" evidence="2">
    <location>
        <begin position="647"/>
        <end position="657"/>
    </location>
</feature>
<dbReference type="OMA" id="QDFQIFK"/>
<dbReference type="OrthoDB" id="312923at2759"/>
<dbReference type="AlphaFoldDB" id="Q24I44"/>
<dbReference type="RefSeq" id="XP_001027636.1">
    <property type="nucleotide sequence ID" value="XM_001027636.2"/>
</dbReference>
<feature type="region of interest" description="Disordered" evidence="2">
    <location>
        <begin position="515"/>
        <end position="539"/>
    </location>
</feature>
<feature type="region of interest" description="Disordered" evidence="2">
    <location>
        <begin position="606"/>
        <end position="690"/>
    </location>
</feature>
<name>Q24I44_TETTS</name>
<dbReference type="HOGENOM" id="CLU_269435_0_0_1"/>
<organism evidence="3 4">
    <name type="scientific">Tetrahymena thermophila (strain SB210)</name>
    <dbReference type="NCBI Taxonomy" id="312017"/>
    <lineage>
        <taxon>Eukaryota</taxon>
        <taxon>Sar</taxon>
        <taxon>Alveolata</taxon>
        <taxon>Ciliophora</taxon>
        <taxon>Intramacronucleata</taxon>
        <taxon>Oligohymenophorea</taxon>
        <taxon>Hymenostomatida</taxon>
        <taxon>Tetrahymenina</taxon>
        <taxon>Tetrahymenidae</taxon>
        <taxon>Tetrahymena</taxon>
    </lineage>
</organism>
<feature type="region of interest" description="Disordered" evidence="2">
    <location>
        <begin position="1009"/>
        <end position="1048"/>
    </location>
</feature>
<dbReference type="EMBL" id="GG662498">
    <property type="protein sequence ID" value="EAS07394.1"/>
    <property type="molecule type" value="Genomic_DNA"/>
</dbReference>
<evidence type="ECO:0000256" key="1">
    <source>
        <dbReference type="SAM" id="Coils"/>
    </source>
</evidence>
<feature type="region of interest" description="Disordered" evidence="2">
    <location>
        <begin position="885"/>
        <end position="918"/>
    </location>
</feature>
<feature type="coiled-coil region" evidence="1">
    <location>
        <begin position="41"/>
        <end position="68"/>
    </location>
</feature>
<evidence type="ECO:0000256" key="2">
    <source>
        <dbReference type="SAM" id="MobiDB-lite"/>
    </source>
</evidence>
<proteinExistence type="predicted"/>
<reference evidence="4" key="1">
    <citation type="journal article" date="2006" name="PLoS Biol.">
        <title>Macronuclear genome sequence of the ciliate Tetrahymena thermophila, a model eukaryote.</title>
        <authorList>
            <person name="Eisen J.A."/>
            <person name="Coyne R.S."/>
            <person name="Wu M."/>
            <person name="Wu D."/>
            <person name="Thiagarajan M."/>
            <person name="Wortman J.R."/>
            <person name="Badger J.H."/>
            <person name="Ren Q."/>
            <person name="Amedeo P."/>
            <person name="Jones K.M."/>
            <person name="Tallon L.J."/>
            <person name="Delcher A.L."/>
            <person name="Salzberg S.L."/>
            <person name="Silva J.C."/>
            <person name="Haas B.J."/>
            <person name="Majoros W.H."/>
            <person name="Farzad M."/>
            <person name="Carlton J.M."/>
            <person name="Smith R.K. Jr."/>
            <person name="Garg J."/>
            <person name="Pearlman R.E."/>
            <person name="Karrer K.M."/>
            <person name="Sun L."/>
            <person name="Manning G."/>
            <person name="Elde N.C."/>
            <person name="Turkewitz A.P."/>
            <person name="Asai D.J."/>
            <person name="Wilkes D.E."/>
            <person name="Wang Y."/>
            <person name="Cai H."/>
            <person name="Collins K."/>
            <person name="Stewart B.A."/>
            <person name="Lee S.R."/>
            <person name="Wilamowska K."/>
            <person name="Weinberg Z."/>
            <person name="Ruzzo W.L."/>
            <person name="Wloga D."/>
            <person name="Gaertig J."/>
            <person name="Frankel J."/>
            <person name="Tsao C.-C."/>
            <person name="Gorovsky M.A."/>
            <person name="Keeling P.J."/>
            <person name="Waller R.F."/>
            <person name="Patron N.J."/>
            <person name="Cherry J.M."/>
            <person name="Stover N.A."/>
            <person name="Krieger C.J."/>
            <person name="del Toro C."/>
            <person name="Ryder H.F."/>
            <person name="Williamson S.C."/>
            <person name="Barbeau R.A."/>
            <person name="Hamilton E.P."/>
            <person name="Orias E."/>
        </authorList>
    </citation>
    <scope>NUCLEOTIDE SEQUENCE [LARGE SCALE GENOMIC DNA]</scope>
    <source>
        <strain evidence="4">SB210</strain>
    </source>
</reference>
<keyword evidence="1" id="KW-0175">Coiled coil</keyword>
<dbReference type="Proteomes" id="UP000009168">
    <property type="component" value="Unassembled WGS sequence"/>
</dbReference>
<protein>
    <submittedName>
        <fullName evidence="3">Uncharacterized protein</fullName>
    </submittedName>
</protein>
<feature type="compositionally biased region" description="Polar residues" evidence="2">
    <location>
        <begin position="1009"/>
        <end position="1020"/>
    </location>
</feature>
<dbReference type="InParanoid" id="Q24I44"/>
<feature type="region of interest" description="Disordered" evidence="2">
    <location>
        <begin position="1189"/>
        <end position="1214"/>
    </location>
</feature>